<organism evidence="2 3">
    <name type="scientific">Schumannella soli</name>
    <dbReference type="NCBI Taxonomy" id="2590779"/>
    <lineage>
        <taxon>Bacteria</taxon>
        <taxon>Bacillati</taxon>
        <taxon>Actinomycetota</taxon>
        <taxon>Actinomycetes</taxon>
        <taxon>Micrococcales</taxon>
        <taxon>Microbacteriaceae</taxon>
        <taxon>Schumannella</taxon>
    </lineage>
</organism>
<keyword evidence="1" id="KW-1133">Transmembrane helix</keyword>
<keyword evidence="1" id="KW-0812">Transmembrane</keyword>
<accession>A0A506XND1</accession>
<feature type="transmembrane region" description="Helical" evidence="1">
    <location>
        <begin position="77"/>
        <end position="98"/>
    </location>
</feature>
<dbReference type="AlphaFoldDB" id="A0A506XND1"/>
<name>A0A506XND1_9MICO</name>
<sequence>MTDPRPGPRRSDVWLAVEPRSARRRPAPRPRWARLLWTVPLVLLLGAVGFVVGTLGWCGDDALGCRSGVHAALESAITALASAVVTAVLIGLVSAAAVQVGAVSRRRIGVAAGAAYLVLAIGYLVVTLGIHGGIGG</sequence>
<evidence type="ECO:0000313" key="3">
    <source>
        <dbReference type="Proteomes" id="UP000316252"/>
    </source>
</evidence>
<dbReference type="EMBL" id="VHQG01000005">
    <property type="protein sequence ID" value="TPW74164.1"/>
    <property type="molecule type" value="Genomic_DNA"/>
</dbReference>
<dbReference type="RefSeq" id="WP_141164742.1">
    <property type="nucleotide sequence ID" value="NZ_VHQG01000005.1"/>
</dbReference>
<dbReference type="Proteomes" id="UP000316252">
    <property type="component" value="Unassembled WGS sequence"/>
</dbReference>
<evidence type="ECO:0000313" key="2">
    <source>
        <dbReference type="EMBL" id="TPW74164.1"/>
    </source>
</evidence>
<feature type="transmembrane region" description="Helical" evidence="1">
    <location>
        <begin position="110"/>
        <end position="134"/>
    </location>
</feature>
<protein>
    <submittedName>
        <fullName evidence="2">Uncharacterized protein</fullName>
    </submittedName>
</protein>
<comment type="caution">
    <text evidence="2">The sequence shown here is derived from an EMBL/GenBank/DDBJ whole genome shotgun (WGS) entry which is preliminary data.</text>
</comment>
<gene>
    <name evidence="2" type="ORF">FJ657_16150</name>
</gene>
<evidence type="ECO:0000256" key="1">
    <source>
        <dbReference type="SAM" id="Phobius"/>
    </source>
</evidence>
<keyword evidence="3" id="KW-1185">Reference proteome</keyword>
<reference evidence="2 3" key="1">
    <citation type="submission" date="2019-06" db="EMBL/GenBank/DDBJ databases">
        <authorList>
            <person name="Li F."/>
        </authorList>
    </citation>
    <scope>NUCLEOTIDE SEQUENCE [LARGE SCALE GENOMIC DNA]</scope>
    <source>
        <strain evidence="2 3">10F1D-1</strain>
    </source>
</reference>
<feature type="transmembrane region" description="Helical" evidence="1">
    <location>
        <begin position="35"/>
        <end position="57"/>
    </location>
</feature>
<proteinExistence type="predicted"/>
<keyword evidence="1" id="KW-0472">Membrane</keyword>